<evidence type="ECO:0000313" key="2">
    <source>
        <dbReference type="Proteomes" id="UP000008694"/>
    </source>
</evidence>
<name>D7MDY9_ARALL</name>
<dbReference type="AlphaFoldDB" id="D7MDY9"/>
<dbReference type="HOGENOM" id="CLU_2226849_0_0_1"/>
<reference evidence="2" key="1">
    <citation type="journal article" date="2011" name="Nat. Genet.">
        <title>The Arabidopsis lyrata genome sequence and the basis of rapid genome size change.</title>
        <authorList>
            <person name="Hu T.T."/>
            <person name="Pattyn P."/>
            <person name="Bakker E.G."/>
            <person name="Cao J."/>
            <person name="Cheng J.-F."/>
            <person name="Clark R.M."/>
            <person name="Fahlgren N."/>
            <person name="Fawcett J.A."/>
            <person name="Grimwood J."/>
            <person name="Gundlach H."/>
            <person name="Haberer G."/>
            <person name="Hollister J.D."/>
            <person name="Ossowski S."/>
            <person name="Ottilar R.P."/>
            <person name="Salamov A.A."/>
            <person name="Schneeberger K."/>
            <person name="Spannagl M."/>
            <person name="Wang X."/>
            <person name="Yang L."/>
            <person name="Nasrallah M.E."/>
            <person name="Bergelson J."/>
            <person name="Carrington J.C."/>
            <person name="Gaut B.S."/>
            <person name="Schmutz J."/>
            <person name="Mayer K.F.X."/>
            <person name="Van de Peer Y."/>
            <person name="Grigoriev I.V."/>
            <person name="Nordborg M."/>
            <person name="Weigel D."/>
            <person name="Guo Y.-L."/>
        </authorList>
    </citation>
    <scope>NUCLEOTIDE SEQUENCE [LARGE SCALE GENOMIC DNA]</scope>
    <source>
        <strain evidence="2">cv. MN47</strain>
    </source>
</reference>
<gene>
    <name evidence="1" type="ORF">ARALYDRAFT_914313</name>
</gene>
<sequence>MTYTLDTSLDGLSFRLNRLARCKTDTEDKTPYHWKSEFWERPVGFCRDVVQRILERPELFTQSHNVSLDQWLKANNEYIKEMKRTYIQNHTIKHQIYKQTRTRTNE</sequence>
<dbReference type="Gramene" id="scaffold_702055.1">
    <property type="protein sequence ID" value="scaffold_702055.1"/>
    <property type="gene ID" value="scaffold_702055.1"/>
</dbReference>
<dbReference type="Proteomes" id="UP000008694">
    <property type="component" value="Unassembled WGS sequence"/>
</dbReference>
<dbReference type="EMBL" id="GL348719">
    <property type="protein sequence ID" value="EFH44002.1"/>
    <property type="molecule type" value="Genomic_DNA"/>
</dbReference>
<accession>D7MDY9</accession>
<organism evidence="2">
    <name type="scientific">Arabidopsis lyrata subsp. lyrata</name>
    <name type="common">Lyre-leaved rock-cress</name>
    <dbReference type="NCBI Taxonomy" id="81972"/>
    <lineage>
        <taxon>Eukaryota</taxon>
        <taxon>Viridiplantae</taxon>
        <taxon>Streptophyta</taxon>
        <taxon>Embryophyta</taxon>
        <taxon>Tracheophyta</taxon>
        <taxon>Spermatophyta</taxon>
        <taxon>Magnoliopsida</taxon>
        <taxon>eudicotyledons</taxon>
        <taxon>Gunneridae</taxon>
        <taxon>Pentapetalae</taxon>
        <taxon>rosids</taxon>
        <taxon>malvids</taxon>
        <taxon>Brassicales</taxon>
        <taxon>Brassicaceae</taxon>
        <taxon>Camelineae</taxon>
        <taxon>Arabidopsis</taxon>
    </lineage>
</organism>
<keyword evidence="2" id="KW-1185">Reference proteome</keyword>
<protein>
    <submittedName>
        <fullName evidence="1">Predicted protein</fullName>
    </submittedName>
</protein>
<evidence type="ECO:0000313" key="1">
    <source>
        <dbReference type="EMBL" id="EFH44002.1"/>
    </source>
</evidence>
<proteinExistence type="predicted"/>